<dbReference type="Proteomes" id="UP000620139">
    <property type="component" value="Unassembled WGS sequence"/>
</dbReference>
<dbReference type="InterPro" id="IPR037066">
    <property type="entry name" value="Plug_dom_sf"/>
</dbReference>
<evidence type="ECO:0000256" key="3">
    <source>
        <dbReference type="ARBA" id="ARBA00022448"/>
    </source>
</evidence>
<comment type="caution">
    <text evidence="17">The sequence shown here is derived from an EMBL/GenBank/DDBJ whole genome shotgun (WGS) entry which is preliminary data.</text>
</comment>
<dbReference type="RefSeq" id="WP_198099831.1">
    <property type="nucleotide sequence ID" value="NZ_JAEDAL010000002.1"/>
</dbReference>
<evidence type="ECO:0000256" key="10">
    <source>
        <dbReference type="ARBA" id="ARBA00023237"/>
    </source>
</evidence>
<accession>A0A931IT28</accession>
<evidence type="ECO:0000256" key="1">
    <source>
        <dbReference type="ARBA" id="ARBA00004571"/>
    </source>
</evidence>
<comment type="subcellular location">
    <subcellularLocation>
        <location evidence="1 11">Cell outer membrane</location>
        <topology evidence="1 11">Multi-pass membrane protein</topology>
    </subcellularLocation>
</comment>
<dbReference type="GO" id="GO:0044718">
    <property type="term" value="P:siderophore transmembrane transport"/>
    <property type="evidence" value="ECO:0007669"/>
    <property type="project" value="TreeGrafter"/>
</dbReference>
<evidence type="ECO:0000256" key="8">
    <source>
        <dbReference type="ARBA" id="ARBA00023136"/>
    </source>
</evidence>
<evidence type="ECO:0000256" key="5">
    <source>
        <dbReference type="ARBA" id="ARBA00022692"/>
    </source>
</evidence>
<feature type="domain" description="TonB-dependent receptor-like beta-barrel" evidence="15">
    <location>
        <begin position="267"/>
        <end position="696"/>
    </location>
</feature>
<feature type="domain" description="TonB-dependent receptor plug" evidence="16">
    <location>
        <begin position="63"/>
        <end position="161"/>
    </location>
</feature>
<evidence type="ECO:0000256" key="13">
    <source>
        <dbReference type="SAM" id="MobiDB-lite"/>
    </source>
</evidence>
<dbReference type="Gene3D" id="2.170.130.10">
    <property type="entry name" value="TonB-dependent receptor, plug domain"/>
    <property type="match status" value="1"/>
</dbReference>
<keyword evidence="8 11" id="KW-0472">Membrane</keyword>
<evidence type="ECO:0000313" key="17">
    <source>
        <dbReference type="EMBL" id="MBH9552205.1"/>
    </source>
</evidence>
<keyword evidence="9 17" id="KW-0675">Receptor</keyword>
<dbReference type="GO" id="GO:0009279">
    <property type="term" value="C:cell outer membrane"/>
    <property type="evidence" value="ECO:0007669"/>
    <property type="project" value="UniProtKB-SubCell"/>
</dbReference>
<proteinExistence type="inferred from homology"/>
<dbReference type="InterPro" id="IPR000531">
    <property type="entry name" value="Beta-barrel_TonB"/>
</dbReference>
<dbReference type="GO" id="GO:0015344">
    <property type="term" value="F:siderophore uptake transmembrane transporter activity"/>
    <property type="evidence" value="ECO:0007669"/>
    <property type="project" value="TreeGrafter"/>
</dbReference>
<organism evidence="17 18">
    <name type="scientific">Inhella gelatinilytica</name>
    <dbReference type="NCBI Taxonomy" id="2795030"/>
    <lineage>
        <taxon>Bacteria</taxon>
        <taxon>Pseudomonadati</taxon>
        <taxon>Pseudomonadota</taxon>
        <taxon>Betaproteobacteria</taxon>
        <taxon>Burkholderiales</taxon>
        <taxon>Sphaerotilaceae</taxon>
        <taxon>Inhella</taxon>
    </lineage>
</organism>
<dbReference type="PANTHER" id="PTHR30069">
    <property type="entry name" value="TONB-DEPENDENT OUTER MEMBRANE RECEPTOR"/>
    <property type="match status" value="1"/>
</dbReference>
<feature type="region of interest" description="Disordered" evidence="13">
    <location>
        <begin position="27"/>
        <end position="66"/>
    </location>
</feature>
<evidence type="ECO:0000259" key="15">
    <source>
        <dbReference type="Pfam" id="PF00593"/>
    </source>
</evidence>
<evidence type="ECO:0000256" key="14">
    <source>
        <dbReference type="SAM" id="SignalP"/>
    </source>
</evidence>
<feature type="signal peptide" evidence="14">
    <location>
        <begin position="1"/>
        <end position="20"/>
    </location>
</feature>
<dbReference type="PROSITE" id="PS52016">
    <property type="entry name" value="TONB_DEPENDENT_REC_3"/>
    <property type="match status" value="1"/>
</dbReference>
<dbReference type="Pfam" id="PF07715">
    <property type="entry name" value="Plug"/>
    <property type="match status" value="1"/>
</dbReference>
<keyword evidence="6 14" id="KW-0732">Signal</keyword>
<dbReference type="InterPro" id="IPR012910">
    <property type="entry name" value="Plug_dom"/>
</dbReference>
<keyword evidence="3 11" id="KW-0813">Transport</keyword>
<keyword evidence="5 11" id="KW-0812">Transmembrane</keyword>
<dbReference type="AlphaFoldDB" id="A0A931IT28"/>
<evidence type="ECO:0000256" key="12">
    <source>
        <dbReference type="RuleBase" id="RU003357"/>
    </source>
</evidence>
<sequence length="752" mass="82790">MNGRVWIAVAVMGVARLAAAAAPDPAAPTAVGAQAPQKPAAAPTEKLDKVTVTSSPTAASRRRNSTASKIVIDREDLARYGDTQLGDVLRRLPGVTLGGRPGRGGDIRLRGLGGGFTQILIDGERAPAGFSVDQLSPDQIERIEILRAPTAETGARAVAGTINILLREPLVKSASELRVGLGGDHGDPQGDFNWTRNARGWNDALVGAFTLSGNAATRFNDVDVRYRSERLDTGQVTGESGQIGGSRGRTRSLNGSGRLRWKLSDTQQLHLSPVAFVSGSDGTTDVRVWGNSRYDAAQGRNEGSSALLRLNASWLWRPDPAQRFELRSGTGRTRWDSENHRQEFLLDQAVRTQDDRTHTQDDNRTLTAKWSLQTDREHQWVSGVEGEWGERVQTRATLENGAPKAGLDEFGDTLAARTRRRAAYTQDEWSPNPQWSIYLGWRWEELRTQGAGGGVVPPSLTVSRVASPLAHALWKPSFWPRDQVRASLTRSYRAPALNDLIAKPVVNASYPQGLNPQTHPDSAGNPELLPELATGLDMSWEHWLDSGGVLMVSAYVREIRGLIRRLLVQEVVPWDDRPRWVSRPRNLDRARTAGLELEAKARLDELWPSAPEVLGGLLVRGNLAVFASRVDGVPGPDNRLDQQPRGTANLGADYLWPNGVRGGFNWGYVPLTRVQQTALLARQDSPRRVLDAYLQWHSGEARDGIVWRLSTANVLAYPTEVLTQVDVGTSRTQTLDRKRTFVVWSLRGEFRY</sequence>
<name>A0A931IT28_9BURK</name>
<evidence type="ECO:0000256" key="7">
    <source>
        <dbReference type="ARBA" id="ARBA00023077"/>
    </source>
</evidence>
<keyword evidence="4 11" id="KW-1134">Transmembrane beta strand</keyword>
<dbReference type="SUPFAM" id="SSF56935">
    <property type="entry name" value="Porins"/>
    <property type="match status" value="1"/>
</dbReference>
<keyword evidence="18" id="KW-1185">Reference proteome</keyword>
<reference evidence="17" key="1">
    <citation type="submission" date="2020-12" db="EMBL/GenBank/DDBJ databases">
        <title>The genome sequence of Inhella sp. 4Y17.</title>
        <authorList>
            <person name="Liu Y."/>
        </authorList>
    </citation>
    <scope>NUCLEOTIDE SEQUENCE</scope>
    <source>
        <strain evidence="17">4Y10</strain>
    </source>
</reference>
<feature type="chain" id="PRO_5037756872" evidence="14">
    <location>
        <begin position="21"/>
        <end position="752"/>
    </location>
</feature>
<evidence type="ECO:0000256" key="9">
    <source>
        <dbReference type="ARBA" id="ARBA00023170"/>
    </source>
</evidence>
<evidence type="ECO:0000256" key="4">
    <source>
        <dbReference type="ARBA" id="ARBA00022452"/>
    </source>
</evidence>
<keyword evidence="10 11" id="KW-0998">Cell outer membrane</keyword>
<protein>
    <submittedName>
        <fullName evidence="17">TonB-dependent receptor</fullName>
    </submittedName>
</protein>
<evidence type="ECO:0000313" key="18">
    <source>
        <dbReference type="Proteomes" id="UP000620139"/>
    </source>
</evidence>
<evidence type="ECO:0000256" key="11">
    <source>
        <dbReference type="PROSITE-ProRule" id="PRU01360"/>
    </source>
</evidence>
<comment type="similarity">
    <text evidence="2 11 12">Belongs to the TonB-dependent receptor family.</text>
</comment>
<evidence type="ECO:0000256" key="2">
    <source>
        <dbReference type="ARBA" id="ARBA00009810"/>
    </source>
</evidence>
<dbReference type="Pfam" id="PF00593">
    <property type="entry name" value="TonB_dep_Rec_b-barrel"/>
    <property type="match status" value="1"/>
</dbReference>
<dbReference type="PANTHER" id="PTHR30069:SF29">
    <property type="entry name" value="HEMOGLOBIN AND HEMOGLOBIN-HAPTOGLOBIN-BINDING PROTEIN 1-RELATED"/>
    <property type="match status" value="1"/>
</dbReference>
<dbReference type="EMBL" id="JAEDAL010000002">
    <property type="protein sequence ID" value="MBH9552205.1"/>
    <property type="molecule type" value="Genomic_DNA"/>
</dbReference>
<feature type="compositionally biased region" description="Low complexity" evidence="13">
    <location>
        <begin position="27"/>
        <end position="43"/>
    </location>
</feature>
<evidence type="ECO:0000256" key="6">
    <source>
        <dbReference type="ARBA" id="ARBA00022729"/>
    </source>
</evidence>
<keyword evidence="7 12" id="KW-0798">TonB box</keyword>
<dbReference type="Gene3D" id="2.40.170.20">
    <property type="entry name" value="TonB-dependent receptor, beta-barrel domain"/>
    <property type="match status" value="1"/>
</dbReference>
<dbReference type="InterPro" id="IPR036942">
    <property type="entry name" value="Beta-barrel_TonB_sf"/>
</dbReference>
<dbReference type="InterPro" id="IPR039426">
    <property type="entry name" value="TonB-dep_rcpt-like"/>
</dbReference>
<evidence type="ECO:0000259" key="16">
    <source>
        <dbReference type="Pfam" id="PF07715"/>
    </source>
</evidence>
<gene>
    <name evidence="17" type="ORF">I7X43_05000</name>
</gene>